<evidence type="ECO:0000313" key="8">
    <source>
        <dbReference type="EnsemblMetazoa" id="CJA36560b.1"/>
    </source>
</evidence>
<evidence type="ECO:0000256" key="5">
    <source>
        <dbReference type="ARBA" id="ARBA00023303"/>
    </source>
</evidence>
<keyword evidence="9" id="KW-1185">Reference proteome</keyword>
<dbReference type="InterPro" id="IPR006028">
    <property type="entry name" value="GABAA/Glycine_rcpt"/>
</dbReference>
<dbReference type="Gene3D" id="2.70.170.10">
    <property type="entry name" value="Neurotransmitter-gated ion-channel ligand-binding domain"/>
    <property type="match status" value="1"/>
</dbReference>
<keyword evidence="2" id="KW-0813">Transport</keyword>
<dbReference type="Gene3D" id="6.10.250.2810">
    <property type="match status" value="1"/>
</dbReference>
<dbReference type="CDD" id="cd19049">
    <property type="entry name" value="LGIC_TM_anion"/>
    <property type="match status" value="1"/>
</dbReference>
<feature type="domain" description="Neurotransmitter-gated ion-channel transmembrane" evidence="7">
    <location>
        <begin position="60"/>
        <end position="141"/>
    </location>
</feature>
<accession>A0A8R1EK60</accession>
<dbReference type="InterPro" id="IPR006029">
    <property type="entry name" value="Neurotrans-gated_channel_TM"/>
</dbReference>
<dbReference type="GO" id="GO:0005886">
    <property type="term" value="C:plasma membrane"/>
    <property type="evidence" value="ECO:0007669"/>
    <property type="project" value="UniProtKB-SubCell"/>
</dbReference>
<dbReference type="PANTHER" id="PTHR18945">
    <property type="entry name" value="NEUROTRANSMITTER GATED ION CHANNEL"/>
    <property type="match status" value="1"/>
</dbReference>
<evidence type="ECO:0000256" key="3">
    <source>
        <dbReference type="ARBA" id="ARBA00022475"/>
    </source>
</evidence>
<evidence type="ECO:0000256" key="1">
    <source>
        <dbReference type="ARBA" id="ARBA00004236"/>
    </source>
</evidence>
<dbReference type="Pfam" id="PF02932">
    <property type="entry name" value="Neur_chan_memb"/>
    <property type="match status" value="1"/>
</dbReference>
<evidence type="ECO:0000256" key="2">
    <source>
        <dbReference type="ARBA" id="ARBA00022448"/>
    </source>
</evidence>
<keyword evidence="6" id="KW-0812">Transmembrane</keyword>
<keyword evidence="6" id="KW-0472">Membrane</keyword>
<comment type="subcellular location">
    <subcellularLocation>
        <location evidence="1">Cell membrane</location>
    </subcellularLocation>
</comment>
<keyword evidence="6" id="KW-1133">Transmembrane helix</keyword>
<dbReference type="InterPro" id="IPR006201">
    <property type="entry name" value="Neur_channel"/>
</dbReference>
<keyword evidence="3" id="KW-1003">Cell membrane</keyword>
<organism evidence="8 9">
    <name type="scientific">Caenorhabditis japonica</name>
    <dbReference type="NCBI Taxonomy" id="281687"/>
    <lineage>
        <taxon>Eukaryota</taxon>
        <taxon>Metazoa</taxon>
        <taxon>Ecdysozoa</taxon>
        <taxon>Nematoda</taxon>
        <taxon>Chromadorea</taxon>
        <taxon>Rhabditida</taxon>
        <taxon>Rhabditina</taxon>
        <taxon>Rhabditomorpha</taxon>
        <taxon>Rhabditoidea</taxon>
        <taxon>Rhabditidae</taxon>
        <taxon>Peloderinae</taxon>
        <taxon>Caenorhabditis</taxon>
    </lineage>
</organism>
<proteinExistence type="predicted"/>
<evidence type="ECO:0000259" key="7">
    <source>
        <dbReference type="Pfam" id="PF02932"/>
    </source>
</evidence>
<dbReference type="PRINTS" id="PR00253">
    <property type="entry name" value="GABAARECEPTR"/>
</dbReference>
<dbReference type="InterPro" id="IPR036719">
    <property type="entry name" value="Neuro-gated_channel_TM_sf"/>
</dbReference>
<reference evidence="8" key="2">
    <citation type="submission" date="2022-06" db="UniProtKB">
        <authorList>
            <consortium name="EnsemblMetazoa"/>
        </authorList>
    </citation>
    <scope>IDENTIFICATION</scope>
    <source>
        <strain evidence="8">DF5081</strain>
    </source>
</reference>
<feature type="transmembrane region" description="Helical" evidence="6">
    <location>
        <begin position="60"/>
        <end position="77"/>
    </location>
</feature>
<evidence type="ECO:0000256" key="4">
    <source>
        <dbReference type="ARBA" id="ARBA00023065"/>
    </source>
</evidence>
<dbReference type="EnsemblMetazoa" id="CJA36560b.1">
    <property type="protein sequence ID" value="CJA36560b.1"/>
    <property type="gene ID" value="WBGene00212407"/>
</dbReference>
<feature type="transmembrane region" description="Helical" evidence="6">
    <location>
        <begin position="118"/>
        <end position="139"/>
    </location>
</feature>
<evidence type="ECO:0000256" key="6">
    <source>
        <dbReference type="SAM" id="Phobius"/>
    </source>
</evidence>
<dbReference type="AlphaFoldDB" id="A0A8R1EK60"/>
<dbReference type="Proteomes" id="UP000005237">
    <property type="component" value="Unassembled WGS sequence"/>
</dbReference>
<dbReference type="InterPro" id="IPR036734">
    <property type="entry name" value="Neur_chan_lig-bd_sf"/>
</dbReference>
<dbReference type="SUPFAM" id="SSF90112">
    <property type="entry name" value="Neurotransmitter-gated ion-channel transmembrane pore"/>
    <property type="match status" value="1"/>
</dbReference>
<reference evidence="9" key="1">
    <citation type="submission" date="2010-08" db="EMBL/GenBank/DDBJ databases">
        <authorList>
            <consortium name="Caenorhabditis japonica Sequencing Consortium"/>
            <person name="Wilson R.K."/>
        </authorList>
    </citation>
    <scope>NUCLEOTIDE SEQUENCE [LARGE SCALE GENOMIC DNA]</scope>
    <source>
        <strain evidence="9">DF5081</strain>
    </source>
</reference>
<evidence type="ECO:0000313" key="9">
    <source>
        <dbReference type="Proteomes" id="UP000005237"/>
    </source>
</evidence>
<name>A0A8R1EK60_CAEJA</name>
<keyword evidence="4" id="KW-0406">Ion transport</keyword>
<sequence>MNLARFPIDTQHCQLVFESYSYNTASVSVNWMENPVTVLPDISLANFYLSRYRTMRHTELYVPTYISLFISWIAFCIDTKALPARIVLGVNSLMSLTFQFGNIIGSLPPVSYVKAIDIWMFTCVAFIFASLLELAFVAYQDKKLILKSGKSNAAISTLVSYMKHFEPFYDVASPPPPPPDLSRETRKKRIRCVMD</sequence>
<protein>
    <submittedName>
        <fullName evidence="8">Neur_chan_LBD domain-containing protein</fullName>
    </submittedName>
</protein>
<dbReference type="SUPFAM" id="SSF63712">
    <property type="entry name" value="Nicotinic receptor ligand binding domain-like"/>
    <property type="match status" value="1"/>
</dbReference>
<dbReference type="GO" id="GO:0004888">
    <property type="term" value="F:transmembrane signaling receptor activity"/>
    <property type="evidence" value="ECO:0007669"/>
    <property type="project" value="InterPro"/>
</dbReference>
<keyword evidence="5" id="KW-0407">Ion channel</keyword>
<dbReference type="GO" id="GO:0005230">
    <property type="term" value="F:extracellular ligand-gated monoatomic ion channel activity"/>
    <property type="evidence" value="ECO:0007669"/>
    <property type="project" value="InterPro"/>
</dbReference>